<accession>S0G229</accession>
<evidence type="ECO:0000313" key="3">
    <source>
        <dbReference type="Proteomes" id="UP000014216"/>
    </source>
</evidence>
<keyword evidence="1" id="KW-1133">Transmembrane helix</keyword>
<dbReference type="SUPFAM" id="SSF54523">
    <property type="entry name" value="Pili subunits"/>
    <property type="match status" value="1"/>
</dbReference>
<dbReference type="PATRIC" id="fig|1286635.3.peg.4215"/>
<dbReference type="RefSeq" id="WP_006968194.1">
    <property type="nucleotide sequence ID" value="NZ_APJX01000012.1"/>
</dbReference>
<evidence type="ECO:0000313" key="2">
    <source>
        <dbReference type="EMBL" id="EMS77756.1"/>
    </source>
</evidence>
<reference evidence="2 3" key="1">
    <citation type="journal article" date="2013" name="Genome Announc.">
        <title>Draft Genome Sequence of Desulfotignum phosphitoxidans DSM 13687 Strain FiPS-3.</title>
        <authorList>
            <person name="Poehlein A."/>
            <person name="Daniel R."/>
            <person name="Simeonova D.D."/>
        </authorList>
    </citation>
    <scope>NUCLEOTIDE SEQUENCE [LARGE SCALE GENOMIC DNA]</scope>
    <source>
        <strain evidence="2 3">DSM 13687</strain>
    </source>
</reference>
<dbReference type="Proteomes" id="UP000014216">
    <property type="component" value="Unassembled WGS sequence"/>
</dbReference>
<dbReference type="InterPro" id="IPR045584">
    <property type="entry name" value="Pilin-like"/>
</dbReference>
<dbReference type="InterPro" id="IPR012902">
    <property type="entry name" value="N_methyl_site"/>
</dbReference>
<organism evidence="2 3">
    <name type="scientific">Desulfotignum phosphitoxidans DSM 13687</name>
    <dbReference type="NCBI Taxonomy" id="1286635"/>
    <lineage>
        <taxon>Bacteria</taxon>
        <taxon>Pseudomonadati</taxon>
        <taxon>Thermodesulfobacteriota</taxon>
        <taxon>Desulfobacteria</taxon>
        <taxon>Desulfobacterales</taxon>
        <taxon>Desulfobacteraceae</taxon>
        <taxon>Desulfotignum</taxon>
    </lineage>
</organism>
<comment type="caution">
    <text evidence="2">The sequence shown here is derived from an EMBL/GenBank/DDBJ whole genome shotgun (WGS) entry which is preliminary data.</text>
</comment>
<proteinExistence type="predicted"/>
<name>S0G229_9BACT</name>
<dbReference type="AlphaFoldDB" id="S0G229"/>
<sequence length="149" mass="16394">MRGKTVISTRQGFTMIELIAAMVIVGVAVAMAGVSFISFERIGKGINARNAQLAQQRMELILAEKRKSQIGFPEDCDGVNDLQCGPDPCNSGNTELDDVCDNAVSVIFKGVKEDNTEINGCQSSEIFKYCKVKVTVEGTDYYMNLYKYD</sequence>
<evidence type="ECO:0000256" key="1">
    <source>
        <dbReference type="SAM" id="Phobius"/>
    </source>
</evidence>
<protein>
    <recommendedName>
        <fullName evidence="4">Prepilin-type N-terminal cleavage/methylation domain-containing protein</fullName>
    </recommendedName>
</protein>
<dbReference type="Pfam" id="PF07963">
    <property type="entry name" value="N_methyl"/>
    <property type="match status" value="1"/>
</dbReference>
<keyword evidence="1" id="KW-0812">Transmembrane</keyword>
<gene>
    <name evidence="2" type="ORF">Dpo_12c00340</name>
</gene>
<keyword evidence="1" id="KW-0472">Membrane</keyword>
<keyword evidence="3" id="KW-1185">Reference proteome</keyword>
<evidence type="ECO:0008006" key="4">
    <source>
        <dbReference type="Google" id="ProtNLM"/>
    </source>
</evidence>
<dbReference type="NCBIfam" id="TIGR02532">
    <property type="entry name" value="IV_pilin_GFxxxE"/>
    <property type="match status" value="1"/>
</dbReference>
<feature type="transmembrane region" description="Helical" evidence="1">
    <location>
        <begin position="18"/>
        <end position="39"/>
    </location>
</feature>
<dbReference type="EMBL" id="APJX01000012">
    <property type="protein sequence ID" value="EMS77756.1"/>
    <property type="molecule type" value="Genomic_DNA"/>
</dbReference>